<dbReference type="SUPFAM" id="SSF53474">
    <property type="entry name" value="alpha/beta-Hydrolases"/>
    <property type="match status" value="1"/>
</dbReference>
<name>A0A069QFX5_HOYLO</name>
<reference evidence="4 5" key="1">
    <citation type="submission" date="2013-08" db="EMBL/GenBank/DDBJ databases">
        <authorList>
            <person name="Weinstock G."/>
            <person name="Sodergren E."/>
            <person name="Wylie T."/>
            <person name="Fulton L."/>
            <person name="Fulton R."/>
            <person name="Fronick C."/>
            <person name="O'Laughlin M."/>
            <person name="Godfrey J."/>
            <person name="Miner T."/>
            <person name="Herter B."/>
            <person name="Appelbaum E."/>
            <person name="Cordes M."/>
            <person name="Lek S."/>
            <person name="Wollam A."/>
            <person name="Pepin K.H."/>
            <person name="Palsikar V.B."/>
            <person name="Mitreva M."/>
            <person name="Wilson R.K."/>
        </authorList>
    </citation>
    <scope>NUCLEOTIDE SEQUENCE [LARGE SCALE GENOMIC DNA]</scope>
    <source>
        <strain evidence="4 5">ATCC 15930</strain>
    </source>
</reference>
<dbReference type="AlphaFoldDB" id="A0A069QFX5"/>
<keyword evidence="5" id="KW-1185">Reference proteome</keyword>
<dbReference type="PANTHER" id="PTHR48081:SF6">
    <property type="entry name" value="PEPTIDASE S9 PROLYL OLIGOPEPTIDASE CATALYTIC DOMAIN-CONTAINING PROTEIN"/>
    <property type="match status" value="1"/>
</dbReference>
<feature type="chain" id="PRO_5001665236" description="BD-FAE-like domain-containing protein" evidence="2">
    <location>
        <begin position="21"/>
        <end position="318"/>
    </location>
</feature>
<keyword evidence="2" id="KW-0732">Signal</keyword>
<evidence type="ECO:0000256" key="2">
    <source>
        <dbReference type="SAM" id="SignalP"/>
    </source>
</evidence>
<dbReference type="EMBL" id="JNGW01000129">
    <property type="protein sequence ID" value="KDR50949.1"/>
    <property type="molecule type" value="Genomic_DNA"/>
</dbReference>
<dbReference type="Pfam" id="PF20434">
    <property type="entry name" value="BD-FAE"/>
    <property type="match status" value="1"/>
</dbReference>
<protein>
    <recommendedName>
        <fullName evidence="3">BD-FAE-like domain-containing protein</fullName>
    </recommendedName>
</protein>
<accession>A0A069QFX5</accession>
<dbReference type="Gene3D" id="3.40.50.1820">
    <property type="entry name" value="alpha/beta hydrolase"/>
    <property type="match status" value="1"/>
</dbReference>
<dbReference type="Proteomes" id="UP000027442">
    <property type="component" value="Unassembled WGS sequence"/>
</dbReference>
<dbReference type="RefSeq" id="WP_018967092.1">
    <property type="nucleotide sequence ID" value="NZ_KB899213.1"/>
</dbReference>
<evidence type="ECO:0000256" key="1">
    <source>
        <dbReference type="ARBA" id="ARBA00022801"/>
    </source>
</evidence>
<dbReference type="InterPro" id="IPR050300">
    <property type="entry name" value="GDXG_lipolytic_enzyme"/>
</dbReference>
<dbReference type="HOGENOM" id="CLU_012494_5_1_10"/>
<dbReference type="InterPro" id="IPR049492">
    <property type="entry name" value="BD-FAE-like_dom"/>
</dbReference>
<dbReference type="GO" id="GO:0016787">
    <property type="term" value="F:hydrolase activity"/>
    <property type="evidence" value="ECO:0007669"/>
    <property type="project" value="UniProtKB-KW"/>
</dbReference>
<feature type="domain" description="BD-FAE-like" evidence="3">
    <location>
        <begin position="44"/>
        <end position="255"/>
    </location>
</feature>
<sequence length="318" mass="35016">MNIRKYIVMLLALMAYVCHAQQLKPLKIWKGTPERAASVTLTPYIPQGARPDCPAVIVCPGGSYHWLDTRTEGDGVAQWLNSKGIAAFVLRYRVAGVWAFVTHYRLLVRGRRQPDMLRDVQRSVQLVREGASTWGINPNEVGVMGFSAGGHLAVASAAFASTNYLAPLGIEPKVSVKPDFVAALYPVVTLADERYVHRRSRKGILGEWKKTNSKLKDSLSVERKIPSDCPPVFLVHCDDDPIVHPGNSVLLDSALTSKGVPHEYIRYATGGHGFGASDVKGTEQSRQWRDAFIKWLNGIALPLARHNAKGKGKADEKL</sequence>
<comment type="caution">
    <text evidence="4">The sequence shown here is derived from an EMBL/GenBank/DDBJ whole genome shotgun (WGS) entry which is preliminary data.</text>
</comment>
<evidence type="ECO:0000313" key="4">
    <source>
        <dbReference type="EMBL" id="KDR50949.1"/>
    </source>
</evidence>
<evidence type="ECO:0000259" key="3">
    <source>
        <dbReference type="Pfam" id="PF20434"/>
    </source>
</evidence>
<dbReference type="PANTHER" id="PTHR48081">
    <property type="entry name" value="AB HYDROLASE SUPERFAMILY PROTEIN C4A8.06C"/>
    <property type="match status" value="1"/>
</dbReference>
<keyword evidence="1" id="KW-0378">Hydrolase</keyword>
<dbReference type="InterPro" id="IPR029058">
    <property type="entry name" value="AB_hydrolase_fold"/>
</dbReference>
<gene>
    <name evidence="4" type="ORF">HMPREF1991_02973</name>
</gene>
<evidence type="ECO:0000313" key="5">
    <source>
        <dbReference type="Proteomes" id="UP000027442"/>
    </source>
</evidence>
<dbReference type="PATRIC" id="fig|1122985.7.peg.3076"/>
<organism evidence="4 5">
    <name type="scientific">Hoylesella loescheii DSM 19665 = JCM 12249 = ATCC 15930</name>
    <dbReference type="NCBI Taxonomy" id="1122985"/>
    <lineage>
        <taxon>Bacteria</taxon>
        <taxon>Pseudomonadati</taxon>
        <taxon>Bacteroidota</taxon>
        <taxon>Bacteroidia</taxon>
        <taxon>Bacteroidales</taxon>
        <taxon>Prevotellaceae</taxon>
        <taxon>Hoylesella</taxon>
    </lineage>
</organism>
<dbReference type="eggNOG" id="COG0657">
    <property type="taxonomic scope" value="Bacteria"/>
</dbReference>
<feature type="signal peptide" evidence="2">
    <location>
        <begin position="1"/>
        <end position="20"/>
    </location>
</feature>
<proteinExistence type="predicted"/>